<evidence type="ECO:0000259" key="1">
    <source>
        <dbReference type="PROSITE" id="PS50921"/>
    </source>
</evidence>
<protein>
    <submittedName>
        <fullName evidence="2">ANTAR domain-containing protein</fullName>
    </submittedName>
</protein>
<evidence type="ECO:0000313" key="3">
    <source>
        <dbReference type="Proteomes" id="UP001302652"/>
    </source>
</evidence>
<dbReference type="EMBL" id="CP136511">
    <property type="protein sequence ID" value="WOD13810.1"/>
    <property type="molecule type" value="Genomic_DNA"/>
</dbReference>
<dbReference type="Pfam" id="PF21332">
    <property type="entry name" value="AmiR_N"/>
    <property type="match status" value="1"/>
</dbReference>
<feature type="domain" description="ANTAR" evidence="1">
    <location>
        <begin position="131"/>
        <end position="192"/>
    </location>
</feature>
<dbReference type="Pfam" id="PF03861">
    <property type="entry name" value="ANTAR"/>
    <property type="match status" value="1"/>
</dbReference>
<dbReference type="InterPro" id="IPR049021">
    <property type="entry name" value="AmiR_N"/>
</dbReference>
<accession>A0ABZ0E984</accession>
<dbReference type="PIRSF" id="PIRSF036382">
    <property type="entry name" value="RR_antiterm"/>
    <property type="match status" value="1"/>
</dbReference>
<dbReference type="SUPFAM" id="SSF52172">
    <property type="entry name" value="CheY-like"/>
    <property type="match status" value="1"/>
</dbReference>
<organism evidence="2 3">
    <name type="scientific">Paraburkholderia kirstenboschensis</name>
    <dbReference type="NCBI Taxonomy" id="1245436"/>
    <lineage>
        <taxon>Bacteria</taxon>
        <taxon>Pseudomonadati</taxon>
        <taxon>Pseudomonadota</taxon>
        <taxon>Betaproteobacteria</taxon>
        <taxon>Burkholderiales</taxon>
        <taxon>Burkholderiaceae</taxon>
        <taxon>Paraburkholderia</taxon>
    </lineage>
</organism>
<dbReference type="InterPro" id="IPR005561">
    <property type="entry name" value="ANTAR"/>
</dbReference>
<dbReference type="Gene3D" id="3.40.50.2300">
    <property type="match status" value="1"/>
</dbReference>
<dbReference type="InterPro" id="IPR011006">
    <property type="entry name" value="CheY-like_superfamily"/>
</dbReference>
<dbReference type="Gene3D" id="1.10.10.10">
    <property type="entry name" value="Winged helix-like DNA-binding domain superfamily/Winged helix DNA-binding domain"/>
    <property type="match status" value="1"/>
</dbReference>
<proteinExistence type="predicted"/>
<dbReference type="Proteomes" id="UP001302652">
    <property type="component" value="Chromosome 3"/>
</dbReference>
<evidence type="ECO:0000313" key="2">
    <source>
        <dbReference type="EMBL" id="WOD13810.1"/>
    </source>
</evidence>
<dbReference type="InterPro" id="IPR036388">
    <property type="entry name" value="WH-like_DNA-bd_sf"/>
</dbReference>
<dbReference type="PROSITE" id="PS50921">
    <property type="entry name" value="ANTAR"/>
    <property type="match status" value="1"/>
</dbReference>
<reference evidence="2 3" key="1">
    <citation type="submission" date="2023-10" db="EMBL/GenBank/DDBJ databases">
        <title>Surface-active antibiotics is a multifunctional adaptation for post-fire microbes.</title>
        <authorList>
            <person name="Liu M.D."/>
            <person name="Du Y."/>
            <person name="Koupaei S.K."/>
            <person name="Kim N.R."/>
            <person name="Zhang W."/>
            <person name="Traxler M.F."/>
        </authorList>
    </citation>
    <scope>NUCLEOTIDE SEQUENCE [LARGE SCALE GENOMIC DNA]</scope>
    <source>
        <strain evidence="2 3">F3</strain>
    </source>
</reference>
<dbReference type="RefSeq" id="WP_317015484.1">
    <property type="nucleotide sequence ID" value="NZ_CP136511.1"/>
</dbReference>
<dbReference type="InterPro" id="IPR008327">
    <property type="entry name" value="Sig_transdc_resp-reg_antiterm"/>
</dbReference>
<gene>
    <name evidence="2" type="ORF">RW095_07655</name>
</gene>
<dbReference type="SMART" id="SM01012">
    <property type="entry name" value="ANTAR"/>
    <property type="match status" value="1"/>
</dbReference>
<sequence>MKWTADTFAILRDLRSLKVVVIHPQDQDGDELLAQLHRIGCDVEVCWPTLDCLPFGTGLVLMAMRPETLSINFPWLGTSMSPPVIPVVTHENPITVEAVLRLNALTMIPSPVRSFGLLTAIAVALTQSQALRMRDRYIERLEKKQENVRVIQQATRLVMERRGVSEEHAYQLLRSKAMLKREQIEVVASEIVKAHETLTL</sequence>
<keyword evidence="3" id="KW-1185">Reference proteome</keyword>
<name>A0ABZ0E984_9BURK</name>